<name>A0A8X6PKN8_NEPPI</name>
<comment type="caution">
    <text evidence="1">The sequence shown here is derived from an EMBL/GenBank/DDBJ whole genome shotgun (WGS) entry which is preliminary data.</text>
</comment>
<reference evidence="1" key="1">
    <citation type="submission" date="2020-08" db="EMBL/GenBank/DDBJ databases">
        <title>Multicomponent nature underlies the extraordinary mechanical properties of spider dragline silk.</title>
        <authorList>
            <person name="Kono N."/>
            <person name="Nakamura H."/>
            <person name="Mori M."/>
            <person name="Yoshida Y."/>
            <person name="Ohtoshi R."/>
            <person name="Malay A.D."/>
            <person name="Moran D.A.P."/>
            <person name="Tomita M."/>
            <person name="Numata K."/>
            <person name="Arakawa K."/>
        </authorList>
    </citation>
    <scope>NUCLEOTIDE SEQUENCE</scope>
</reference>
<dbReference type="Proteomes" id="UP000887013">
    <property type="component" value="Unassembled WGS sequence"/>
</dbReference>
<dbReference type="EMBL" id="BMAW01117596">
    <property type="protein sequence ID" value="GFT75933.1"/>
    <property type="molecule type" value="Genomic_DNA"/>
</dbReference>
<evidence type="ECO:0000313" key="1">
    <source>
        <dbReference type="EMBL" id="GFT75933.1"/>
    </source>
</evidence>
<sequence>MTLRKDRSRDLKDVLDIVCETSQSEDGKLALDAVKHWFCQTLAYRSHRFGDRNLRRGRGEGFCKSFQIDSLRWV</sequence>
<evidence type="ECO:0000313" key="2">
    <source>
        <dbReference type="Proteomes" id="UP000887013"/>
    </source>
</evidence>
<dbReference type="AlphaFoldDB" id="A0A8X6PKN8"/>
<proteinExistence type="predicted"/>
<keyword evidence="2" id="KW-1185">Reference proteome</keyword>
<organism evidence="1 2">
    <name type="scientific">Nephila pilipes</name>
    <name type="common">Giant wood spider</name>
    <name type="synonym">Nephila maculata</name>
    <dbReference type="NCBI Taxonomy" id="299642"/>
    <lineage>
        <taxon>Eukaryota</taxon>
        <taxon>Metazoa</taxon>
        <taxon>Ecdysozoa</taxon>
        <taxon>Arthropoda</taxon>
        <taxon>Chelicerata</taxon>
        <taxon>Arachnida</taxon>
        <taxon>Araneae</taxon>
        <taxon>Araneomorphae</taxon>
        <taxon>Entelegynae</taxon>
        <taxon>Araneoidea</taxon>
        <taxon>Nephilidae</taxon>
        <taxon>Nephila</taxon>
    </lineage>
</organism>
<gene>
    <name evidence="1" type="ORF">NPIL_638571</name>
</gene>
<accession>A0A8X6PKN8</accession>
<protein>
    <submittedName>
        <fullName evidence="1">Uncharacterized protein</fullName>
    </submittedName>
</protein>